<organism evidence="2 3">
    <name type="scientific">Candidatus Egerieimonas intestinavium</name>
    <dbReference type="NCBI Taxonomy" id="2840777"/>
    <lineage>
        <taxon>Bacteria</taxon>
        <taxon>Bacillati</taxon>
        <taxon>Bacillota</taxon>
        <taxon>Clostridia</taxon>
        <taxon>Lachnospirales</taxon>
        <taxon>Lachnospiraceae</taxon>
        <taxon>Lachnospiraceae incertae sedis</taxon>
        <taxon>Candidatus Egerieimonas</taxon>
    </lineage>
</organism>
<evidence type="ECO:0000256" key="1">
    <source>
        <dbReference type="SAM" id="Coils"/>
    </source>
</evidence>
<evidence type="ECO:0000313" key="3">
    <source>
        <dbReference type="Proteomes" id="UP000886841"/>
    </source>
</evidence>
<protein>
    <recommendedName>
        <fullName evidence="4">ATPase</fullName>
    </recommendedName>
</protein>
<dbReference type="Proteomes" id="UP000886841">
    <property type="component" value="Unassembled WGS sequence"/>
</dbReference>
<proteinExistence type="predicted"/>
<reference evidence="2" key="2">
    <citation type="journal article" date="2021" name="PeerJ">
        <title>Extensive microbial diversity within the chicken gut microbiome revealed by metagenomics and culture.</title>
        <authorList>
            <person name="Gilroy R."/>
            <person name="Ravi A."/>
            <person name="Getino M."/>
            <person name="Pursley I."/>
            <person name="Horton D.L."/>
            <person name="Alikhan N.F."/>
            <person name="Baker D."/>
            <person name="Gharbi K."/>
            <person name="Hall N."/>
            <person name="Watson M."/>
            <person name="Adriaenssens E.M."/>
            <person name="Foster-Nyarko E."/>
            <person name="Jarju S."/>
            <person name="Secka A."/>
            <person name="Antonio M."/>
            <person name="Oren A."/>
            <person name="Chaudhuri R.R."/>
            <person name="La Ragione R."/>
            <person name="Hildebrand F."/>
            <person name="Pallen M.J."/>
        </authorList>
    </citation>
    <scope>NUCLEOTIDE SEQUENCE</scope>
    <source>
        <strain evidence="2">ChiSxjej1B13-7041</strain>
    </source>
</reference>
<sequence>MESVITKLSEIEIAAERIMDYAQQQKKEMEKEMEQRSAKFDVQVEADTAARLEALRQELQGQMEKELVDLKVKTEQTLNAMERNYQENHERLSEGIFQEIIRM</sequence>
<evidence type="ECO:0000313" key="2">
    <source>
        <dbReference type="EMBL" id="HIR93254.1"/>
    </source>
</evidence>
<reference evidence="2" key="1">
    <citation type="submission" date="2020-10" db="EMBL/GenBank/DDBJ databases">
        <authorList>
            <person name="Gilroy R."/>
        </authorList>
    </citation>
    <scope>NUCLEOTIDE SEQUENCE</scope>
    <source>
        <strain evidence="2">ChiSxjej1B13-7041</strain>
    </source>
</reference>
<dbReference type="EMBL" id="DVHU01000065">
    <property type="protein sequence ID" value="HIR93254.1"/>
    <property type="molecule type" value="Genomic_DNA"/>
</dbReference>
<evidence type="ECO:0008006" key="4">
    <source>
        <dbReference type="Google" id="ProtNLM"/>
    </source>
</evidence>
<keyword evidence="1" id="KW-0175">Coiled coil</keyword>
<accession>A0A9D1EKG6</accession>
<gene>
    <name evidence="2" type="ORF">IAB98_07555</name>
</gene>
<name>A0A9D1EKG6_9FIRM</name>
<feature type="coiled-coil region" evidence="1">
    <location>
        <begin position="19"/>
        <end position="69"/>
    </location>
</feature>
<dbReference type="AlphaFoldDB" id="A0A9D1EKG6"/>
<comment type="caution">
    <text evidence="2">The sequence shown here is derived from an EMBL/GenBank/DDBJ whole genome shotgun (WGS) entry which is preliminary data.</text>
</comment>